<comment type="cofactor">
    <cofactor evidence="1 6 7">
        <name>pyridoxal 5'-phosphate</name>
        <dbReference type="ChEBI" id="CHEBI:597326"/>
    </cofactor>
</comment>
<keyword evidence="4 6" id="KW-0456">Lyase</keyword>
<dbReference type="HAMAP" id="MF_01610">
    <property type="entry name" value="MfnA_decarbox"/>
    <property type="match status" value="1"/>
</dbReference>
<reference evidence="8" key="1">
    <citation type="submission" date="2020-10" db="EMBL/GenBank/DDBJ databases">
        <authorList>
            <person name="Hahn C.J."/>
            <person name="Laso-Perez R."/>
            <person name="Vulcano F."/>
            <person name="Vaziourakis K.-M."/>
            <person name="Stokke R."/>
            <person name="Steen I.H."/>
            <person name="Teske A."/>
            <person name="Boetius A."/>
            <person name="Liebeke M."/>
            <person name="Amann R."/>
            <person name="Knittel K."/>
        </authorList>
    </citation>
    <scope>NUCLEOTIDE SEQUENCE</scope>
    <source>
        <strain evidence="8">Gfbio:e3339647-f889-4370-9287-4fb5cb688e4c:AG392J18_GoMArc1</strain>
    </source>
</reference>
<dbReference type="UniPathway" id="UPA00241"/>
<evidence type="ECO:0000256" key="1">
    <source>
        <dbReference type="ARBA" id="ARBA00001933"/>
    </source>
</evidence>
<dbReference type="GO" id="GO:0004068">
    <property type="term" value="F:aspartate 1-decarboxylase activity"/>
    <property type="evidence" value="ECO:0007669"/>
    <property type="project" value="UniProtKB-UniRule"/>
</dbReference>
<dbReference type="EC" id="4.1.1.25" evidence="6"/>
<proteinExistence type="inferred from homology"/>
<dbReference type="Gene3D" id="3.40.640.10">
    <property type="entry name" value="Type I PLP-dependent aspartate aminotransferase-like (Major domain)"/>
    <property type="match status" value="1"/>
</dbReference>
<dbReference type="GO" id="GO:0019752">
    <property type="term" value="P:carboxylic acid metabolic process"/>
    <property type="evidence" value="ECO:0007669"/>
    <property type="project" value="InterPro"/>
</dbReference>
<evidence type="ECO:0000256" key="3">
    <source>
        <dbReference type="ARBA" id="ARBA00022898"/>
    </source>
</evidence>
<dbReference type="GO" id="GO:0015937">
    <property type="term" value="P:coenzyme A biosynthetic process"/>
    <property type="evidence" value="ECO:0007669"/>
    <property type="project" value="UniProtKB-UniRule"/>
</dbReference>
<dbReference type="Gene3D" id="3.90.1150.10">
    <property type="entry name" value="Aspartate Aminotransferase, domain 1"/>
    <property type="match status" value="1"/>
</dbReference>
<dbReference type="AlphaFoldDB" id="A0A811T722"/>
<dbReference type="InterPro" id="IPR015421">
    <property type="entry name" value="PyrdxlP-dep_Trfase_major"/>
</dbReference>
<name>A0A811T722_9EURY</name>
<comment type="catalytic activity">
    <reaction evidence="6">
        <text>L-tyrosine + H(+) = tyramine + CO2</text>
        <dbReference type="Rhea" id="RHEA:14345"/>
        <dbReference type="ChEBI" id="CHEBI:15378"/>
        <dbReference type="ChEBI" id="CHEBI:16526"/>
        <dbReference type="ChEBI" id="CHEBI:58315"/>
        <dbReference type="ChEBI" id="CHEBI:327995"/>
        <dbReference type="EC" id="4.1.1.25"/>
    </reaction>
</comment>
<dbReference type="GO" id="GO:0004837">
    <property type="term" value="F:tyrosine decarboxylase activity"/>
    <property type="evidence" value="ECO:0007669"/>
    <property type="project" value="UniProtKB-UniRule"/>
</dbReference>
<comment type="similarity">
    <text evidence="5">Belongs to the group II decarboxylase family. Sphingosine-1-phosphate lyase subfamily.</text>
</comment>
<dbReference type="InterPro" id="IPR015422">
    <property type="entry name" value="PyrdxlP-dep_Trfase_small"/>
</dbReference>
<keyword evidence="3 6" id="KW-0663">Pyridoxal phosphate</keyword>
<dbReference type="InterPro" id="IPR050477">
    <property type="entry name" value="GrpII_AminoAcid_Decarb"/>
</dbReference>
<evidence type="ECO:0000256" key="7">
    <source>
        <dbReference type="PIRSR" id="PIRSR602129-50"/>
    </source>
</evidence>
<dbReference type="InterPro" id="IPR002129">
    <property type="entry name" value="PyrdxlP-dep_de-COase"/>
</dbReference>
<dbReference type="Proteomes" id="UP000612009">
    <property type="component" value="Unassembled WGS sequence"/>
</dbReference>
<dbReference type="GO" id="GO:0030170">
    <property type="term" value="F:pyridoxal phosphate binding"/>
    <property type="evidence" value="ECO:0007669"/>
    <property type="project" value="UniProtKB-UniRule"/>
</dbReference>
<gene>
    <name evidence="6 8" type="primary">mfnA</name>
    <name evidence="8" type="ORF">LAKADJCE_00458</name>
</gene>
<dbReference type="InterPro" id="IPR015424">
    <property type="entry name" value="PyrdxlP-dep_Trfase"/>
</dbReference>
<organism evidence="8 9">
    <name type="scientific">Candidatus Argoarchaeum ethanivorans</name>
    <dbReference type="NCBI Taxonomy" id="2608793"/>
    <lineage>
        <taxon>Archaea</taxon>
        <taxon>Methanobacteriati</taxon>
        <taxon>Methanobacteriota</taxon>
        <taxon>Stenosarchaea group</taxon>
        <taxon>Methanomicrobia</taxon>
        <taxon>Methanosarcinales</taxon>
        <taxon>Methanosarcinales incertae sedis</taxon>
        <taxon>GOM Arc I cluster</taxon>
        <taxon>Candidatus Argoarchaeum</taxon>
    </lineage>
</organism>
<comment type="pathway">
    <text evidence="6">Cofactor biosynthesis; methanofuran biosynthesis.</text>
</comment>
<feature type="modified residue" description="N6-(pyridoxal phosphate)lysine" evidence="6 7">
    <location>
        <position position="224"/>
    </location>
</feature>
<keyword evidence="2 6" id="KW-0210">Decarboxylase</keyword>
<protein>
    <recommendedName>
        <fullName evidence="6">Probable L-tyrosine/L-aspartate decarboxylase</fullName>
        <shortName evidence="6">TDC/ADC</shortName>
        <ecNumber evidence="6">4.1.1.11</ecNumber>
        <ecNumber evidence="6">4.1.1.25</ecNumber>
    </recommendedName>
</protein>
<dbReference type="EC" id="4.1.1.11" evidence="6"/>
<evidence type="ECO:0000256" key="5">
    <source>
        <dbReference type="ARBA" id="ARBA00038302"/>
    </source>
</evidence>
<evidence type="ECO:0000256" key="6">
    <source>
        <dbReference type="HAMAP-Rule" id="MF_01610"/>
    </source>
</evidence>
<dbReference type="GO" id="GO:2001120">
    <property type="term" value="P:methanofuran biosynthetic process"/>
    <property type="evidence" value="ECO:0007669"/>
    <property type="project" value="UniProtKB-UniRule"/>
</dbReference>
<comment type="catalytic activity">
    <reaction evidence="6">
        <text>L-aspartate + H(+) = beta-alanine + CO2</text>
        <dbReference type="Rhea" id="RHEA:19497"/>
        <dbReference type="ChEBI" id="CHEBI:15378"/>
        <dbReference type="ChEBI" id="CHEBI:16526"/>
        <dbReference type="ChEBI" id="CHEBI:29991"/>
        <dbReference type="ChEBI" id="CHEBI:57966"/>
        <dbReference type="EC" id="4.1.1.11"/>
    </reaction>
</comment>
<dbReference type="NCBIfam" id="TIGR03812">
    <property type="entry name" value="tyr_de_CO2_Arch"/>
    <property type="match status" value="1"/>
</dbReference>
<dbReference type="PANTHER" id="PTHR42735:SF6">
    <property type="entry name" value="SPHINGOSINE-1-PHOSPHATE LYASE 1"/>
    <property type="match status" value="1"/>
</dbReference>
<evidence type="ECO:0000256" key="2">
    <source>
        <dbReference type="ARBA" id="ARBA00022793"/>
    </source>
</evidence>
<accession>A0A811T722</accession>
<evidence type="ECO:0000313" key="9">
    <source>
        <dbReference type="Proteomes" id="UP000612009"/>
    </source>
</evidence>
<comment type="pathway">
    <text evidence="6">Cofactor biosynthesis; coenzyme A biosynthesis.</text>
</comment>
<evidence type="ECO:0000313" key="8">
    <source>
        <dbReference type="EMBL" id="CAD6493176.1"/>
    </source>
</evidence>
<sequence>MEKFGLDEHEVFALLDELYAKDTQYKQVLSSMCTHPHSIAVKAHQRFISANLGDPGLFAGTAEIEQKVVRLIGKLLHGEDASGYLTTGGTEGNIQAVRAARNNCNVKKPNIVVSESAHFSFDKISDLLQIEVRKASVDDVLRVDVESVESLIDKNTIALIGIAGTTEFGQIDPIKELSGLSEEHGLFLHVDAAFGGFVIPFLDKHYDFDFSLGGVTSMVCDPHKMGFGTIPTGGLLFRENDSIERLKTETPYLTSRTQHSLVGTRSGASAASAYAVMTHLGTEGYKKIVDYCMNLTSHLVTRVREIGIEPVIEPVTNVVVLNLPEVNYVREKLYQKGWVTSITRKPVGMRLIMMPHLTETMLDEFISDLETVITSTGIKKH</sequence>
<comment type="similarity">
    <text evidence="6">Belongs to the group II decarboxylase family. MfnA subfamily.</text>
</comment>
<comment type="function">
    <text evidence="6">Catalyzes the decarboxylation of L-tyrosine to produce tyramine for methanofuran biosynthesis. Can also catalyze the decarboxylation of L-aspartate to produce beta-alanine for coenzyme A (CoA) biosynthesis.</text>
</comment>
<dbReference type="EMBL" id="CAJHIR010000022">
    <property type="protein sequence ID" value="CAD6493176.1"/>
    <property type="molecule type" value="Genomic_DNA"/>
</dbReference>
<dbReference type="Pfam" id="PF00282">
    <property type="entry name" value="Pyridoxal_deC"/>
    <property type="match status" value="1"/>
</dbReference>
<dbReference type="PANTHER" id="PTHR42735">
    <property type="match status" value="1"/>
</dbReference>
<comment type="caution">
    <text evidence="8">The sequence shown here is derived from an EMBL/GenBank/DDBJ whole genome shotgun (WGS) entry which is preliminary data.</text>
</comment>
<dbReference type="SUPFAM" id="SSF53383">
    <property type="entry name" value="PLP-dependent transferases"/>
    <property type="match status" value="1"/>
</dbReference>
<evidence type="ECO:0000256" key="4">
    <source>
        <dbReference type="ARBA" id="ARBA00023239"/>
    </source>
</evidence>
<dbReference type="InterPro" id="IPR020931">
    <property type="entry name" value="MfnA"/>
</dbReference>
<dbReference type="UniPathway" id="UPA00080"/>